<evidence type="ECO:0000313" key="4">
    <source>
        <dbReference type="EMBL" id="TWF48054.1"/>
    </source>
</evidence>
<dbReference type="Proteomes" id="UP000320653">
    <property type="component" value="Unassembled WGS sequence"/>
</dbReference>
<dbReference type="Pfam" id="PF03625">
    <property type="entry name" value="DUF302"/>
    <property type="match status" value="1"/>
</dbReference>
<keyword evidence="5" id="KW-1185">Reference proteome</keyword>
<accession>A0A561QCF4</accession>
<keyword evidence="1" id="KW-0732">Signal</keyword>
<dbReference type="InterPro" id="IPR050491">
    <property type="entry name" value="AmpC-like"/>
</dbReference>
<evidence type="ECO:0000313" key="5">
    <source>
        <dbReference type="Proteomes" id="UP000320653"/>
    </source>
</evidence>
<evidence type="ECO:0000256" key="1">
    <source>
        <dbReference type="SAM" id="SignalP"/>
    </source>
</evidence>
<dbReference type="RefSeq" id="WP_210249327.1">
    <property type="nucleotide sequence ID" value="NZ_VIWP01000009.1"/>
</dbReference>
<dbReference type="InterPro" id="IPR005180">
    <property type="entry name" value="DUF302"/>
</dbReference>
<dbReference type="SUPFAM" id="SSF56601">
    <property type="entry name" value="beta-lactamase/transpeptidase-like"/>
    <property type="match status" value="1"/>
</dbReference>
<dbReference type="Gene3D" id="3.30.310.70">
    <property type="entry name" value="TT1751-like domain"/>
    <property type="match status" value="1"/>
</dbReference>
<feature type="domain" description="Beta-lactamase-related" evidence="2">
    <location>
        <begin position="45"/>
        <end position="393"/>
    </location>
</feature>
<evidence type="ECO:0000259" key="2">
    <source>
        <dbReference type="Pfam" id="PF00144"/>
    </source>
</evidence>
<dbReference type="SUPFAM" id="SSF103247">
    <property type="entry name" value="TT1751-like"/>
    <property type="match status" value="1"/>
</dbReference>
<dbReference type="Pfam" id="PF00144">
    <property type="entry name" value="Beta-lactamase"/>
    <property type="match status" value="1"/>
</dbReference>
<dbReference type="CDD" id="cd14797">
    <property type="entry name" value="DUF302"/>
    <property type="match status" value="1"/>
</dbReference>
<gene>
    <name evidence="4" type="ORF">FHW37_109117</name>
</gene>
<dbReference type="PANTHER" id="PTHR46825:SF9">
    <property type="entry name" value="BETA-LACTAMASE-RELATED DOMAIN-CONTAINING PROTEIN"/>
    <property type="match status" value="1"/>
</dbReference>
<dbReference type="InterPro" id="IPR001466">
    <property type="entry name" value="Beta-lactam-related"/>
</dbReference>
<sequence length="535" mass="58450">MKARFLLALGIAALMSGTALAETIPGANEPIVRGNPVQKSYGVYIDQMIADFIEKNQLPGLTLAIVQAPYIPRSSGYGKTSIDRDELASTKTMWNVGPITQAFTAVAVMQLKEQGKLNLDDKVSKYVVNLPAAWKDVTLLELLQHSSGIPDYREKLDDAKRYSPKELVALVGDKPLLFESGTNVRQSATNSTLLALAIESASGMSYHDFVWKYQIEASRLTSTMFPEDMKTMARTDRPETMPAHDNQHSHFKAEVDYISPVEPATGYREVDGHMVPVPADISENLFGFGNIWSSAEDISKWDIALAGSVLIKDIADRDVIYMPTKLANGTVVPAMAGWEFTKHPGFMEVKGNSPGFSSYLSRFTASYELVCVTLLTDKEGVDLTVLARNIAAAYRADLGPAVDPQNIVAQESKFGAAETVARIKDDLASKKVPVFATFDHAENATSVGEKLRPTTVLVFGNPKIGTKLMQADQSIGIDLPLRVLVWEDEYGRTWVGYPNVANLVDGYGIKDQATVGTMTKFLDGVVGRAANVYSY</sequence>
<evidence type="ECO:0000259" key="3">
    <source>
        <dbReference type="Pfam" id="PF03625"/>
    </source>
</evidence>
<dbReference type="InterPro" id="IPR035923">
    <property type="entry name" value="TT1751-like_sf"/>
</dbReference>
<feature type="domain" description="DUF302" evidence="3">
    <location>
        <begin position="438"/>
        <end position="499"/>
    </location>
</feature>
<dbReference type="EMBL" id="VIWP01000009">
    <property type="protein sequence ID" value="TWF48054.1"/>
    <property type="molecule type" value="Genomic_DNA"/>
</dbReference>
<dbReference type="Gene3D" id="3.40.710.10">
    <property type="entry name" value="DD-peptidase/beta-lactamase superfamily"/>
    <property type="match status" value="1"/>
</dbReference>
<name>A0A561QCF4_9HYPH</name>
<proteinExistence type="predicted"/>
<organism evidence="4 5">
    <name type="scientific">Neorhizobium alkalisoli</name>
    <dbReference type="NCBI Taxonomy" id="528178"/>
    <lineage>
        <taxon>Bacteria</taxon>
        <taxon>Pseudomonadati</taxon>
        <taxon>Pseudomonadota</taxon>
        <taxon>Alphaproteobacteria</taxon>
        <taxon>Hyphomicrobiales</taxon>
        <taxon>Rhizobiaceae</taxon>
        <taxon>Rhizobium/Agrobacterium group</taxon>
        <taxon>Neorhizobium</taxon>
    </lineage>
</organism>
<reference evidence="4 5" key="1">
    <citation type="submission" date="2019-06" db="EMBL/GenBank/DDBJ databases">
        <title>Sorghum-associated microbial communities from plants grown in Nebraska, USA.</title>
        <authorList>
            <person name="Schachtman D."/>
        </authorList>
    </citation>
    <scope>NUCLEOTIDE SEQUENCE [LARGE SCALE GENOMIC DNA]</scope>
    <source>
        <strain evidence="4 5">1225</strain>
    </source>
</reference>
<feature type="chain" id="PRO_5021755380" evidence="1">
    <location>
        <begin position="22"/>
        <end position="535"/>
    </location>
</feature>
<dbReference type="AlphaFoldDB" id="A0A561QCF4"/>
<protein>
    <submittedName>
        <fullName evidence="4">CubicO group peptidase (Beta-lactamase class C family)</fullName>
    </submittedName>
</protein>
<comment type="caution">
    <text evidence="4">The sequence shown here is derived from an EMBL/GenBank/DDBJ whole genome shotgun (WGS) entry which is preliminary data.</text>
</comment>
<feature type="signal peptide" evidence="1">
    <location>
        <begin position="1"/>
        <end position="21"/>
    </location>
</feature>
<dbReference type="InterPro" id="IPR012338">
    <property type="entry name" value="Beta-lactam/transpept-like"/>
</dbReference>
<dbReference type="PANTHER" id="PTHR46825">
    <property type="entry name" value="D-ALANYL-D-ALANINE-CARBOXYPEPTIDASE/ENDOPEPTIDASE AMPH"/>
    <property type="match status" value="1"/>
</dbReference>